<evidence type="ECO:0000313" key="2">
    <source>
        <dbReference type="Proteomes" id="UP000313312"/>
    </source>
</evidence>
<evidence type="ECO:0000313" key="1">
    <source>
        <dbReference type="EMBL" id="TNK90506.1"/>
    </source>
</evidence>
<sequence length="204" mass="24155">MNSSNVCNCDPQLIIDAKTDGDRFYQLFQQFSPVYLKLWHEFYVSDMDLADWSQESAMVLIKIVNKYDISKKVTFGSFYKASLKNRLFDLIRKRKAQKRVPTNAQTSLNRFAEYYADTISDTTAFNPYEIYEFYEQIEQVSWTCSKFEKCVLTDSLRHFSPEQIAQREQVTVLKVKNALMRCRRKYDDHTRLTQLKLDDKVKAN</sequence>
<dbReference type="InterPro" id="IPR013325">
    <property type="entry name" value="RNA_pol_sigma_r2"/>
</dbReference>
<reference evidence="1 2" key="1">
    <citation type="submission" date="2018-05" db="EMBL/GenBank/DDBJ databases">
        <title>Lactobacillus sanfranciscensis Ah4 draft denome sequence.</title>
        <authorList>
            <person name="Zhang G."/>
        </authorList>
    </citation>
    <scope>NUCLEOTIDE SEQUENCE [LARGE SCALE GENOMIC DNA]</scope>
    <source>
        <strain evidence="1 2">Ah4</strain>
    </source>
</reference>
<dbReference type="EMBL" id="QFCR01000008">
    <property type="protein sequence ID" value="TNK90506.1"/>
    <property type="molecule type" value="Genomic_DNA"/>
</dbReference>
<dbReference type="AlphaFoldDB" id="A0A5C4TIW9"/>
<protein>
    <submittedName>
        <fullName evidence="1">RNA polymerase subunit sigma-70</fullName>
    </submittedName>
</protein>
<organism evidence="1 2">
    <name type="scientific">Fructilactobacillus sanfranciscensis</name>
    <name type="common">Lactobacillus sanfranciscensis</name>
    <dbReference type="NCBI Taxonomy" id="1625"/>
    <lineage>
        <taxon>Bacteria</taxon>
        <taxon>Bacillati</taxon>
        <taxon>Bacillota</taxon>
        <taxon>Bacilli</taxon>
        <taxon>Lactobacillales</taxon>
        <taxon>Lactobacillaceae</taxon>
        <taxon>Fructilactobacillus</taxon>
    </lineage>
</organism>
<dbReference type="GO" id="GO:0003700">
    <property type="term" value="F:DNA-binding transcription factor activity"/>
    <property type="evidence" value="ECO:0007669"/>
    <property type="project" value="InterPro"/>
</dbReference>
<dbReference type="Proteomes" id="UP000313312">
    <property type="component" value="Unassembled WGS sequence"/>
</dbReference>
<dbReference type="RefSeq" id="WP_056958121.1">
    <property type="nucleotide sequence ID" value="NZ_BAAAXT010000014.1"/>
</dbReference>
<comment type="caution">
    <text evidence="1">The sequence shown here is derived from an EMBL/GenBank/DDBJ whole genome shotgun (WGS) entry which is preliminary data.</text>
</comment>
<proteinExistence type="predicted"/>
<gene>
    <name evidence="1" type="ORF">DID87_03525</name>
</gene>
<accession>A0A5C4TIW9</accession>
<name>A0A5C4TIW9_FRUSA</name>
<dbReference type="SUPFAM" id="SSF88946">
    <property type="entry name" value="Sigma2 domain of RNA polymerase sigma factors"/>
    <property type="match status" value="1"/>
</dbReference>
<dbReference type="GO" id="GO:0006352">
    <property type="term" value="P:DNA-templated transcription initiation"/>
    <property type="evidence" value="ECO:0007669"/>
    <property type="project" value="InterPro"/>
</dbReference>